<proteinExistence type="predicted"/>
<feature type="domain" description="Trimeric autotransporter adhesin YadA-like head" evidence="1">
    <location>
        <begin position="301"/>
        <end position="325"/>
    </location>
</feature>
<evidence type="ECO:0000313" key="5">
    <source>
        <dbReference type="EMBL" id="WCL71493.1"/>
    </source>
</evidence>
<dbReference type="Gene3D" id="6.20.50.100">
    <property type="match status" value="1"/>
</dbReference>
<dbReference type="InterPro" id="IPR024973">
    <property type="entry name" value="ESPR"/>
</dbReference>
<accession>A0ABY7RJV4</accession>
<dbReference type="Gene3D" id="2.20.25.140">
    <property type="match status" value="1"/>
</dbReference>
<evidence type="ECO:0000259" key="1">
    <source>
        <dbReference type="Pfam" id="PF05658"/>
    </source>
</evidence>
<feature type="domain" description="ESPR" evidence="3">
    <location>
        <begin position="1"/>
        <end position="48"/>
    </location>
</feature>
<sequence>MNKIFRVIWNQATQSWVAVSELSKSKTKSASSTDERVDIAKSLMAISVAGAAMLGSAQAMAAVQTPAGANTIQIEGDTAAAAAHLKSIAIGNGAKAGEAGTFEGTKEDPVTPHGMIAVGDQAKAVRSGGIAIGENATSTGTGGVVIGLNAKSDWATDPKRATVTIGSYANATGELAVSVGSSAFVNGASAVAVGGEATVTGTQGTAVGRQANVTGAGGAIAIGCSSNAIADSSVAIGVNARTGDVALKQAGVDAGAPNDVTRNGVAIGRHALASHWGATALGSTTKATANKTIALGSEAAASAENATAIGNTANASGKHAISMGTVAKASGENATAIGAGTTVANTDTVALGRGITSSQDKSVILGSESADRAATTETTATVGPWTYSGFAGTPIAVASVGAKGKERQLINVAAGKIAADSTDAINGSQLYAAMKDIPKYVNGTNVEFKPNANGTTTINFIAPPAGTPAPIATTDVTVGAPKTNGAGKVSIDTTAGQDGKQLVNGTTLAKAINESGWRLTVGKEADTTGTNVGNKKDGEEYLVNPNNLVTFEAGDNVNIKQNNATITISANLSNVPAPANTTLSLANNGSITAPTGAEGDKLVNATTVANAINNVSWSVGNPDGTKANDVKAGNQVNFVNGTGTTAVVTPDKQNGTTNVTFNVVNAGHTYTPNTANGSNSTFTVTNPAGFVDGATLTNATNYLTDKGINFQGNNADTAAIHKNLGTTLTIKGGVTNTGTTPVSNKNTYVENNGKELIVKIAETPEFKGVNLTNGSNTVNLNPTAPNTLTLTGAGNTGDVTLTGVAKGAKTFTETAPAETPATGATKDLLDLTNSTANNALTVEDAKKLGWVVSASKNKENNDLKAYEDAVTNAQKVDFVGENGIQVNGKTAGDTRTITVKADTTEFAPNDNGNFTAPTTGGDKLVNATTLTTALNNMSFNVAENGADKGKVKAGNTVDFVNGAGTTAVVTSDATTGKTKVTFDIATGSITPITVDNATEENKAKVGSVTGPVTEAMAALIEAGKPADETPEAKKAYEDAVAAANKVATAQNVADAINKSGFNVVAGGDNIDQTTGANGTATLIHPSDTVTFKAVSKGKNLVVAQKDGNVTYTLNDNVTFTNVNATTLTVGDVNTAGAPKVDFKAEKATDANVNPEDKVPTTALNITTTVGDKPTPTQLTGVGSVLNTTDVATNDGLGGEDVPDGDTLLNLGTAENPLDEKTLNSAATVRDLTEMGWVVSASLH</sequence>
<feature type="domain" description="Trimeric autotransporter adhesin YadA-like head" evidence="1">
    <location>
        <begin position="277"/>
        <end position="299"/>
    </location>
</feature>
<dbReference type="Pfam" id="PF05662">
    <property type="entry name" value="YadA_stalk"/>
    <property type="match status" value="1"/>
</dbReference>
<dbReference type="InterPro" id="IPR037174">
    <property type="entry name" value="Trimeric_adhesin"/>
</dbReference>
<dbReference type="Pfam" id="PF05658">
    <property type="entry name" value="YadA_head"/>
    <property type="match status" value="5"/>
</dbReference>
<gene>
    <name evidence="5" type="ORF">PJU73_09270</name>
</gene>
<evidence type="ECO:0000259" key="3">
    <source>
        <dbReference type="Pfam" id="PF13018"/>
    </source>
</evidence>
<feature type="domain" description="Trimeric autotransporter adhesin YadA-like head" evidence="1">
    <location>
        <begin position="128"/>
        <end position="150"/>
    </location>
</feature>
<dbReference type="Proteomes" id="UP001221268">
    <property type="component" value="Chromosome"/>
</dbReference>
<dbReference type="InterPro" id="IPR008635">
    <property type="entry name" value="Coiled_stalk_dom"/>
</dbReference>
<dbReference type="InterPro" id="IPR040482">
    <property type="entry name" value="Trp_ring"/>
</dbReference>
<dbReference type="InterPro" id="IPR011049">
    <property type="entry name" value="Serralysin-like_metalloprot_C"/>
</dbReference>
<feature type="domain" description="Trimeric autotransporter adhesin Trp ring" evidence="4">
    <location>
        <begin position="848"/>
        <end position="902"/>
    </location>
</feature>
<dbReference type="SUPFAM" id="SSF101999">
    <property type="entry name" value="Trimeric adhesin"/>
    <property type="match status" value="1"/>
</dbReference>
<keyword evidence="6" id="KW-1185">Reference proteome</keyword>
<dbReference type="CDD" id="cd12820">
    <property type="entry name" value="LbR_YadA-like"/>
    <property type="match status" value="2"/>
</dbReference>
<feature type="domain" description="Trimeric autotransporter adhesin YadA-like head" evidence="1">
    <location>
        <begin position="171"/>
        <end position="197"/>
    </location>
</feature>
<evidence type="ECO:0000259" key="2">
    <source>
        <dbReference type="Pfam" id="PF05662"/>
    </source>
</evidence>
<dbReference type="SUPFAM" id="SSF101967">
    <property type="entry name" value="Adhesin YadA, collagen-binding domain"/>
    <property type="match status" value="2"/>
</dbReference>
<name>A0ABY7RJV4_9NEIS</name>
<evidence type="ECO:0000313" key="6">
    <source>
        <dbReference type="Proteomes" id="UP001221268"/>
    </source>
</evidence>
<organism evidence="5 6">
    <name type="scientific">Neisseria lisongii</name>
    <dbReference type="NCBI Taxonomy" id="2912188"/>
    <lineage>
        <taxon>Bacteria</taxon>
        <taxon>Pseudomonadati</taxon>
        <taxon>Pseudomonadota</taxon>
        <taxon>Betaproteobacteria</taxon>
        <taxon>Neisseriales</taxon>
        <taxon>Neisseriaceae</taxon>
        <taxon>Neisseria</taxon>
    </lineage>
</organism>
<dbReference type="Pfam" id="PF18669">
    <property type="entry name" value="Trp_ring"/>
    <property type="match status" value="1"/>
</dbReference>
<feature type="domain" description="Trimeric autotransporter adhesin YadA-like head" evidence="1">
    <location>
        <begin position="329"/>
        <end position="354"/>
    </location>
</feature>
<dbReference type="RefSeq" id="WP_272607256.1">
    <property type="nucleotide sequence ID" value="NZ_CP116766.1"/>
</dbReference>
<evidence type="ECO:0000259" key="4">
    <source>
        <dbReference type="Pfam" id="PF18669"/>
    </source>
</evidence>
<reference evidence="5 6" key="1">
    <citation type="submission" date="2023-01" db="EMBL/GenBank/DDBJ databases">
        <authorList>
            <person name="Yang C."/>
        </authorList>
    </citation>
    <scope>NUCLEOTIDE SEQUENCE [LARGE SCALE GENOMIC DNA]</scope>
    <source>
        <strain evidence="5 6">ZJ106</strain>
    </source>
</reference>
<dbReference type="Pfam" id="PF13018">
    <property type="entry name" value="ESPR"/>
    <property type="match status" value="1"/>
</dbReference>
<feature type="domain" description="Trimeric autotransporter adhesin YadA-like stalk" evidence="2">
    <location>
        <begin position="408"/>
        <end position="449"/>
    </location>
</feature>
<dbReference type="InterPro" id="IPR008640">
    <property type="entry name" value="Adhesin_Head_dom"/>
</dbReference>
<dbReference type="Gene3D" id="1.20.5.170">
    <property type="match status" value="1"/>
</dbReference>
<dbReference type="EMBL" id="CP116766">
    <property type="protein sequence ID" value="WCL71493.1"/>
    <property type="molecule type" value="Genomic_DNA"/>
</dbReference>
<protein>
    <submittedName>
        <fullName evidence="5">ESPR-type extended signal peptide-containing protein</fullName>
    </submittedName>
</protein>
<dbReference type="Gene3D" id="2.150.10.10">
    <property type="entry name" value="Serralysin-like metalloprotease, C-terminal"/>
    <property type="match status" value="3"/>
</dbReference>
<dbReference type="Gene3D" id="3.90.1780.10">
    <property type="entry name" value="Trimeric adhesin"/>
    <property type="match status" value="4"/>
</dbReference>